<keyword evidence="3" id="KW-1003">Cell membrane</keyword>
<keyword evidence="4" id="KW-0547">Nucleotide-binding</keyword>
<dbReference type="EMBL" id="PVTV01000014">
    <property type="protein sequence ID" value="PRY97452.1"/>
    <property type="molecule type" value="Genomic_DNA"/>
</dbReference>
<keyword evidence="3" id="KW-0472">Membrane</keyword>
<dbReference type="InterPro" id="IPR003593">
    <property type="entry name" value="AAA+_ATPase"/>
</dbReference>
<dbReference type="InterPro" id="IPR017871">
    <property type="entry name" value="ABC_transporter-like_CS"/>
</dbReference>
<comment type="similarity">
    <text evidence="1">Belongs to the ABC transporter superfamily.</text>
</comment>
<name>A0A2T0XEU8_9BURK</name>
<dbReference type="Gene3D" id="3.40.50.300">
    <property type="entry name" value="P-loop containing nucleotide triphosphate hydrolases"/>
    <property type="match status" value="1"/>
</dbReference>
<keyword evidence="2" id="KW-0813">Transport</keyword>
<dbReference type="SUPFAM" id="SSF52540">
    <property type="entry name" value="P-loop containing nucleoside triphosphate hydrolases"/>
    <property type="match status" value="1"/>
</dbReference>
<keyword evidence="5 8" id="KW-0067">ATP-binding</keyword>
<dbReference type="GO" id="GO:0015807">
    <property type="term" value="P:L-amino acid transport"/>
    <property type="evidence" value="ECO:0007669"/>
    <property type="project" value="TreeGrafter"/>
</dbReference>
<keyword evidence="9" id="KW-1185">Reference proteome</keyword>
<keyword evidence="6" id="KW-0029">Amino-acid transport</keyword>
<dbReference type="OrthoDB" id="9776369at2"/>
<proteinExistence type="inferred from homology"/>
<dbReference type="PROSITE" id="PS00211">
    <property type="entry name" value="ABC_TRANSPORTER_1"/>
    <property type="match status" value="1"/>
</dbReference>
<accession>A0A2T0XEU8</accession>
<evidence type="ECO:0000313" key="8">
    <source>
        <dbReference type="EMBL" id="PRY97452.1"/>
    </source>
</evidence>
<dbReference type="PANTHER" id="PTHR43820:SF4">
    <property type="entry name" value="HIGH-AFFINITY BRANCHED-CHAIN AMINO ACID TRANSPORT ATP-BINDING PROTEIN LIVF"/>
    <property type="match status" value="1"/>
</dbReference>
<dbReference type="RefSeq" id="WP_106227769.1">
    <property type="nucleotide sequence ID" value="NZ_PVTV01000014.1"/>
</dbReference>
<dbReference type="Pfam" id="PF00005">
    <property type="entry name" value="ABC_tran"/>
    <property type="match status" value="1"/>
</dbReference>
<evidence type="ECO:0000256" key="2">
    <source>
        <dbReference type="ARBA" id="ARBA00022448"/>
    </source>
</evidence>
<dbReference type="AlphaFoldDB" id="A0A2T0XEU8"/>
<comment type="caution">
    <text evidence="8">The sequence shown here is derived from an EMBL/GenBank/DDBJ whole genome shotgun (WGS) entry which is preliminary data.</text>
</comment>
<dbReference type="PROSITE" id="PS50893">
    <property type="entry name" value="ABC_TRANSPORTER_2"/>
    <property type="match status" value="1"/>
</dbReference>
<gene>
    <name evidence="8" type="ORF">BCM14_1912</name>
</gene>
<dbReference type="GO" id="GO:0015658">
    <property type="term" value="F:branched-chain amino acid transmembrane transporter activity"/>
    <property type="evidence" value="ECO:0007669"/>
    <property type="project" value="TreeGrafter"/>
</dbReference>
<sequence length="237" mass="25567">MNVLEINNLSAGYGRIRVLHGISMAVEEGSVSVLLGANGAGKTTTLRAISGLIKSEGSLTLDGVNINGLRPDRVARLGLAHAAEGRGTFTDLTVEENLRVGAFRRHDKDEISADIQKMYEFFPRLRERYQQKAGNLSGGEQQMLAVGRALMLRPRVLLLDEPSLGLAPVIINDLYDALGRVKAELKISMLVVEQNANVALEIADYAYVLESGAISLHGLAKDVAAHDGVRAAYLGDY</sequence>
<dbReference type="InterPro" id="IPR027417">
    <property type="entry name" value="P-loop_NTPase"/>
</dbReference>
<evidence type="ECO:0000256" key="1">
    <source>
        <dbReference type="ARBA" id="ARBA00005417"/>
    </source>
</evidence>
<organism evidence="8 9">
    <name type="scientific">Jezberella montanilacus</name>
    <dbReference type="NCBI Taxonomy" id="323426"/>
    <lineage>
        <taxon>Bacteria</taxon>
        <taxon>Pseudomonadati</taxon>
        <taxon>Pseudomonadota</taxon>
        <taxon>Betaproteobacteria</taxon>
        <taxon>Burkholderiales</taxon>
        <taxon>Alcaligenaceae</taxon>
        <taxon>Jezberella</taxon>
    </lineage>
</organism>
<dbReference type="SMART" id="SM00382">
    <property type="entry name" value="AAA"/>
    <property type="match status" value="1"/>
</dbReference>
<dbReference type="GO" id="GO:0016887">
    <property type="term" value="F:ATP hydrolysis activity"/>
    <property type="evidence" value="ECO:0007669"/>
    <property type="project" value="InterPro"/>
</dbReference>
<reference evidence="8 9" key="1">
    <citation type="submission" date="2018-03" db="EMBL/GenBank/DDBJ databases">
        <title>Genomic Encyclopedia of Type Strains, Phase III (KMG-III): the genomes of soil and plant-associated and newly described type strains.</title>
        <authorList>
            <person name="Whitman W."/>
        </authorList>
    </citation>
    <scope>NUCLEOTIDE SEQUENCE [LARGE SCALE GENOMIC DNA]</scope>
    <source>
        <strain evidence="8 9">MWH-P2sevCIIIb</strain>
    </source>
</reference>
<dbReference type="Proteomes" id="UP000238308">
    <property type="component" value="Unassembled WGS sequence"/>
</dbReference>
<dbReference type="GO" id="GO:0005524">
    <property type="term" value="F:ATP binding"/>
    <property type="evidence" value="ECO:0007669"/>
    <property type="project" value="UniProtKB-KW"/>
</dbReference>
<protein>
    <submittedName>
        <fullName evidence="8">Amino acid/amide ABC transporter ATP-binding protein 2 (HAAT family)</fullName>
    </submittedName>
</protein>
<dbReference type="InterPro" id="IPR003439">
    <property type="entry name" value="ABC_transporter-like_ATP-bd"/>
</dbReference>
<dbReference type="CDD" id="cd03224">
    <property type="entry name" value="ABC_TM1139_LivF_branched"/>
    <property type="match status" value="1"/>
</dbReference>
<evidence type="ECO:0000313" key="9">
    <source>
        <dbReference type="Proteomes" id="UP000238308"/>
    </source>
</evidence>
<evidence type="ECO:0000256" key="6">
    <source>
        <dbReference type="ARBA" id="ARBA00022970"/>
    </source>
</evidence>
<dbReference type="PANTHER" id="PTHR43820">
    <property type="entry name" value="HIGH-AFFINITY BRANCHED-CHAIN AMINO ACID TRANSPORT ATP-BINDING PROTEIN LIVF"/>
    <property type="match status" value="1"/>
</dbReference>
<evidence type="ECO:0000256" key="4">
    <source>
        <dbReference type="ARBA" id="ARBA00022741"/>
    </source>
</evidence>
<evidence type="ECO:0000256" key="5">
    <source>
        <dbReference type="ARBA" id="ARBA00022840"/>
    </source>
</evidence>
<feature type="domain" description="ABC transporter" evidence="7">
    <location>
        <begin position="4"/>
        <end position="236"/>
    </location>
</feature>
<evidence type="ECO:0000259" key="7">
    <source>
        <dbReference type="PROSITE" id="PS50893"/>
    </source>
</evidence>
<dbReference type="InterPro" id="IPR052156">
    <property type="entry name" value="BCAA_Transport_ATP-bd_LivF"/>
</dbReference>
<evidence type="ECO:0000256" key="3">
    <source>
        <dbReference type="ARBA" id="ARBA00022475"/>
    </source>
</evidence>